<organism evidence="1">
    <name type="scientific">bioreactor metagenome</name>
    <dbReference type="NCBI Taxonomy" id="1076179"/>
    <lineage>
        <taxon>unclassified sequences</taxon>
        <taxon>metagenomes</taxon>
        <taxon>ecological metagenomes</taxon>
    </lineage>
</organism>
<dbReference type="EMBL" id="VSSQ01095056">
    <property type="protein sequence ID" value="MPN39314.1"/>
    <property type="molecule type" value="Genomic_DNA"/>
</dbReference>
<reference evidence="1" key="1">
    <citation type="submission" date="2019-08" db="EMBL/GenBank/DDBJ databases">
        <authorList>
            <person name="Kucharzyk K."/>
            <person name="Murdoch R.W."/>
            <person name="Higgins S."/>
            <person name="Loffler F."/>
        </authorList>
    </citation>
    <scope>NUCLEOTIDE SEQUENCE</scope>
</reference>
<proteinExistence type="predicted"/>
<dbReference type="AlphaFoldDB" id="A0A645HT34"/>
<sequence>MFKWIRRIKEKKLAEKKAQAEREAYHRRVHAEALERCKSGEHEWEYEYEIQGDGDPNIEGYIEITRATCRVCGESEITIEPYDKSDSQDIDYTT</sequence>
<name>A0A645HT34_9ZZZZ</name>
<evidence type="ECO:0000313" key="1">
    <source>
        <dbReference type="EMBL" id="MPN39314.1"/>
    </source>
</evidence>
<protein>
    <submittedName>
        <fullName evidence="1">Uncharacterized protein</fullName>
    </submittedName>
</protein>
<accession>A0A645HT34</accession>
<comment type="caution">
    <text evidence="1">The sequence shown here is derived from an EMBL/GenBank/DDBJ whole genome shotgun (WGS) entry which is preliminary data.</text>
</comment>
<gene>
    <name evidence="1" type="ORF">SDC9_186842</name>
</gene>